<comment type="caution">
    <text evidence="2">The sequence shown here is derived from an EMBL/GenBank/DDBJ whole genome shotgun (WGS) entry which is preliminary data.</text>
</comment>
<proteinExistence type="predicted"/>
<dbReference type="Proteomes" id="UP001281761">
    <property type="component" value="Unassembled WGS sequence"/>
</dbReference>
<dbReference type="InterPro" id="IPR039448">
    <property type="entry name" value="Beta_helix"/>
</dbReference>
<reference evidence="2 3" key="1">
    <citation type="journal article" date="2022" name="bioRxiv">
        <title>Genomics of Preaxostyla Flagellates Illuminates Evolutionary Transitions and the Path Towards Mitochondrial Loss.</title>
        <authorList>
            <person name="Novak L.V.F."/>
            <person name="Treitli S.C."/>
            <person name="Pyrih J."/>
            <person name="Halakuc P."/>
            <person name="Pipaliya S.V."/>
            <person name="Vacek V."/>
            <person name="Brzon O."/>
            <person name="Soukal P."/>
            <person name="Eme L."/>
            <person name="Dacks J.B."/>
            <person name="Karnkowska A."/>
            <person name="Elias M."/>
            <person name="Hampl V."/>
        </authorList>
    </citation>
    <scope>NUCLEOTIDE SEQUENCE [LARGE SCALE GENOMIC DNA]</scope>
    <source>
        <strain evidence="2">NAU3</strain>
        <tissue evidence="2">Gut</tissue>
    </source>
</reference>
<dbReference type="EMBL" id="JARBJD010000374">
    <property type="protein sequence ID" value="KAK2942917.1"/>
    <property type="molecule type" value="Genomic_DNA"/>
</dbReference>
<keyword evidence="3" id="KW-1185">Reference proteome</keyword>
<organism evidence="2 3">
    <name type="scientific">Blattamonas nauphoetae</name>
    <dbReference type="NCBI Taxonomy" id="2049346"/>
    <lineage>
        <taxon>Eukaryota</taxon>
        <taxon>Metamonada</taxon>
        <taxon>Preaxostyla</taxon>
        <taxon>Oxymonadida</taxon>
        <taxon>Blattamonas</taxon>
    </lineage>
</organism>
<dbReference type="PANTHER" id="PTHR11319">
    <property type="entry name" value="G PROTEIN-COUPLED RECEPTOR-RELATED"/>
    <property type="match status" value="1"/>
</dbReference>
<protein>
    <recommendedName>
        <fullName evidence="1">Right handed beta helix domain-containing protein</fullName>
    </recommendedName>
</protein>
<feature type="domain" description="Right handed beta helix" evidence="1">
    <location>
        <begin position="79"/>
        <end position="268"/>
    </location>
</feature>
<dbReference type="PANTHER" id="PTHR11319:SF35">
    <property type="entry name" value="OUTER MEMBRANE PROTEIN PMPC-RELATED"/>
    <property type="match status" value="1"/>
</dbReference>
<dbReference type="InterPro" id="IPR011050">
    <property type="entry name" value="Pectin_lyase_fold/virulence"/>
</dbReference>
<evidence type="ECO:0000313" key="3">
    <source>
        <dbReference type="Proteomes" id="UP001281761"/>
    </source>
</evidence>
<accession>A0ABQ9WTU1</accession>
<dbReference type="Pfam" id="PF13229">
    <property type="entry name" value="Beta_helix"/>
    <property type="match status" value="1"/>
</dbReference>
<dbReference type="InterPro" id="IPR006626">
    <property type="entry name" value="PbH1"/>
</dbReference>
<sequence>MLEWRVVQSLYGGGCFFETITTIEVKGSTFQDCVANDGFGGGLSLEDGGSLSVTDSFFTRCLAKSNQSDSAPADARGGGIWVKQVSGKVYLNQVTFTACEAAKEGGGLYVNDIGQLEMASCDFTECRVDDSNLYSRFGGAVFTSHVAGANTITKCKFTNCYAGLRGGAIYADDTSSLTVDNCDFDTCIADRLGGGTCTYDVPTIEIKNSRFVSCQAKWGGGVYEEHDSDPMISITVSGNNFTECSTTQEHGGAIWIENYPATQILTNNLIKQCTSTRDGGGIAILNGQDITITDSQFTSCSSAELGGGLAINKAQTVTLSDSQFTSCVSADFGGGVHFTMSQGHFSISRCYIKSCVGNKHGGGIFLKLQDGSTATFLIDSVGYGSTTEEMNTLTNEEGGSNLFFDLLDRSDVSIINPNTIKDPLIMMPANGISFTTAELQQWAYRTDYSDSPSFIYLIHPYVGGSLAVSSTQYYDTTLCGYRYLPCQDFTVGHGNAKDSATGEKAGVFIHTDITTAPPTFDKDMIWESSESNPKSLTISSGSVSPGSYSLTLKSLAFSRTSAGASLFSITTGSLSVTSCSFTGRSITTNGGAISATITTNTLTIASSSFKKWITEGFGGGIFIDASGLGSGGDFDVSGCVFGCRKLHPQPNRAINIRESAVNK</sequence>
<gene>
    <name evidence="2" type="ORF">BLNAU_22176</name>
</gene>
<dbReference type="SUPFAM" id="SSF51126">
    <property type="entry name" value="Pectin lyase-like"/>
    <property type="match status" value="2"/>
</dbReference>
<dbReference type="SMART" id="SM00710">
    <property type="entry name" value="PbH1"/>
    <property type="match status" value="9"/>
</dbReference>
<evidence type="ECO:0000259" key="1">
    <source>
        <dbReference type="Pfam" id="PF13229"/>
    </source>
</evidence>
<evidence type="ECO:0000313" key="2">
    <source>
        <dbReference type="EMBL" id="KAK2942917.1"/>
    </source>
</evidence>
<name>A0ABQ9WTU1_9EUKA</name>